<dbReference type="InterPro" id="IPR047817">
    <property type="entry name" value="ABC2_TM_bact-type"/>
</dbReference>
<evidence type="ECO:0000256" key="1">
    <source>
        <dbReference type="ARBA" id="ARBA00004141"/>
    </source>
</evidence>
<keyword evidence="2 6" id="KW-0812">Transmembrane</keyword>
<keyword evidence="3 6" id="KW-1133">Transmembrane helix</keyword>
<feature type="transmembrane region" description="Helical" evidence="6">
    <location>
        <begin position="65"/>
        <end position="87"/>
    </location>
</feature>
<keyword evidence="4 6" id="KW-0472">Membrane</keyword>
<keyword evidence="6" id="KW-1003">Cell membrane</keyword>
<dbReference type="PANTHER" id="PTHR43229:SF2">
    <property type="entry name" value="NODULATION PROTEIN J"/>
    <property type="match status" value="1"/>
</dbReference>
<dbReference type="PIRSF" id="PIRSF006648">
    <property type="entry name" value="DrrB"/>
    <property type="match status" value="1"/>
</dbReference>
<dbReference type="InterPro" id="IPR000412">
    <property type="entry name" value="ABC_2_transport"/>
</dbReference>
<dbReference type="Pfam" id="PF01061">
    <property type="entry name" value="ABC2_membrane"/>
    <property type="match status" value="1"/>
</dbReference>
<dbReference type="GO" id="GO:0043190">
    <property type="term" value="C:ATP-binding cassette (ABC) transporter complex"/>
    <property type="evidence" value="ECO:0007669"/>
    <property type="project" value="InterPro"/>
</dbReference>
<dbReference type="PROSITE" id="PS51012">
    <property type="entry name" value="ABC_TM2"/>
    <property type="match status" value="1"/>
</dbReference>
<gene>
    <name evidence="8" type="ORF">HNR21_004407</name>
</gene>
<dbReference type="Proteomes" id="UP000539313">
    <property type="component" value="Unassembled WGS sequence"/>
</dbReference>
<feature type="transmembrane region" description="Helical" evidence="6">
    <location>
        <begin position="180"/>
        <end position="197"/>
    </location>
</feature>
<reference evidence="8 9" key="1">
    <citation type="submission" date="2020-08" db="EMBL/GenBank/DDBJ databases">
        <title>Sequencing the genomes of 1000 actinobacteria strains.</title>
        <authorList>
            <person name="Klenk H.-P."/>
        </authorList>
    </citation>
    <scope>NUCLEOTIDE SEQUENCE [LARGE SCALE GENOMIC DNA]</scope>
    <source>
        <strain evidence="8 9">DSM 45823</strain>
    </source>
</reference>
<evidence type="ECO:0000256" key="4">
    <source>
        <dbReference type="ARBA" id="ARBA00023136"/>
    </source>
</evidence>
<dbReference type="AlphaFoldDB" id="A0A7W3N107"/>
<dbReference type="RefSeq" id="WP_119730339.1">
    <property type="nucleotide sequence ID" value="NZ_JACJII010000001.1"/>
</dbReference>
<dbReference type="InterPro" id="IPR013525">
    <property type="entry name" value="ABC2_TM"/>
</dbReference>
<comment type="caution">
    <text evidence="8">The sequence shown here is derived from an EMBL/GenBank/DDBJ whole genome shotgun (WGS) entry which is preliminary data.</text>
</comment>
<dbReference type="GO" id="GO:0046677">
    <property type="term" value="P:response to antibiotic"/>
    <property type="evidence" value="ECO:0007669"/>
    <property type="project" value="UniProtKB-KW"/>
</dbReference>
<organism evidence="8 9">
    <name type="scientific">Thermomonospora cellulosilytica</name>
    <dbReference type="NCBI Taxonomy" id="1411118"/>
    <lineage>
        <taxon>Bacteria</taxon>
        <taxon>Bacillati</taxon>
        <taxon>Actinomycetota</taxon>
        <taxon>Actinomycetes</taxon>
        <taxon>Streptosporangiales</taxon>
        <taxon>Thermomonosporaceae</taxon>
        <taxon>Thermomonospora</taxon>
    </lineage>
</organism>
<dbReference type="PANTHER" id="PTHR43229">
    <property type="entry name" value="NODULATION PROTEIN J"/>
    <property type="match status" value="1"/>
</dbReference>
<evidence type="ECO:0000313" key="9">
    <source>
        <dbReference type="Proteomes" id="UP000539313"/>
    </source>
</evidence>
<keyword evidence="5" id="KW-0046">Antibiotic resistance</keyword>
<feature type="domain" description="ABC transmembrane type-2" evidence="7">
    <location>
        <begin position="31"/>
        <end position="259"/>
    </location>
</feature>
<name>A0A7W3N107_9ACTN</name>
<keyword evidence="9" id="KW-1185">Reference proteome</keyword>
<evidence type="ECO:0000256" key="5">
    <source>
        <dbReference type="ARBA" id="ARBA00023251"/>
    </source>
</evidence>
<evidence type="ECO:0000256" key="2">
    <source>
        <dbReference type="ARBA" id="ARBA00022692"/>
    </source>
</evidence>
<dbReference type="GO" id="GO:0140359">
    <property type="term" value="F:ABC-type transporter activity"/>
    <property type="evidence" value="ECO:0007669"/>
    <property type="project" value="InterPro"/>
</dbReference>
<evidence type="ECO:0000313" key="8">
    <source>
        <dbReference type="EMBL" id="MBA9005525.1"/>
    </source>
</evidence>
<evidence type="ECO:0000256" key="3">
    <source>
        <dbReference type="ARBA" id="ARBA00022989"/>
    </source>
</evidence>
<dbReference type="EMBL" id="JACJII010000001">
    <property type="protein sequence ID" value="MBA9005525.1"/>
    <property type="molecule type" value="Genomic_DNA"/>
</dbReference>
<proteinExistence type="inferred from homology"/>
<evidence type="ECO:0000259" key="7">
    <source>
        <dbReference type="PROSITE" id="PS51012"/>
    </source>
</evidence>
<feature type="transmembrane region" description="Helical" evidence="6">
    <location>
        <begin position="121"/>
        <end position="139"/>
    </location>
</feature>
<keyword evidence="6" id="KW-0813">Transport</keyword>
<comment type="similarity">
    <text evidence="6">Belongs to the ABC-2 integral membrane protein family.</text>
</comment>
<feature type="transmembrane region" description="Helical" evidence="6">
    <location>
        <begin position="145"/>
        <end position="168"/>
    </location>
</feature>
<comment type="subcellular location">
    <subcellularLocation>
        <location evidence="6">Cell membrane</location>
        <topology evidence="6">Multi-pass membrane protein</topology>
    </subcellularLocation>
    <subcellularLocation>
        <location evidence="1">Membrane</location>
        <topology evidence="1">Multi-pass membrane protein</topology>
    </subcellularLocation>
</comment>
<dbReference type="InterPro" id="IPR051784">
    <property type="entry name" value="Nod_factor_ABC_transporter"/>
</dbReference>
<feature type="transmembrane region" description="Helical" evidence="6">
    <location>
        <begin position="32"/>
        <end position="59"/>
    </location>
</feature>
<sequence length="262" mass="27890">MTSSVTAAAWTVHDIWVVMLRHLLHLRRVPQLLFFSAVQPVVFLLLFASVFGGAIAVSGLAYEAFMVPGMFAQTMAFAGAATSVGLADDLRGGFIDRYRSLPMSHSAVLAGRMIADGVRNLSVIIALAAAGHLMGFRFTTGPLEVLAGLAILLAFSFAISCVGAVIGLTARSPEAAQMAASIWMMPVVFMSSAFVPLDKLPGWLRVWADHSPVTATVDSMRALFFGYGDTSGPVLMALAWFAVLVGVCLPLAVRLFHRTASK</sequence>
<protein>
    <recommendedName>
        <fullName evidence="6">Transport permease protein</fullName>
    </recommendedName>
</protein>
<evidence type="ECO:0000256" key="6">
    <source>
        <dbReference type="RuleBase" id="RU361157"/>
    </source>
</evidence>
<accession>A0A7W3N107</accession>
<feature type="transmembrane region" description="Helical" evidence="6">
    <location>
        <begin position="234"/>
        <end position="256"/>
    </location>
</feature>